<evidence type="ECO:0000256" key="10">
    <source>
        <dbReference type="ARBA" id="ARBA00012458"/>
    </source>
</evidence>
<name>A0A507DBK5_9FUNG</name>
<dbReference type="NCBIfam" id="TIGR01496">
    <property type="entry name" value="DHPS"/>
    <property type="match status" value="1"/>
</dbReference>
<evidence type="ECO:0000313" key="27">
    <source>
        <dbReference type="Proteomes" id="UP000320475"/>
    </source>
</evidence>
<evidence type="ECO:0000256" key="14">
    <source>
        <dbReference type="ARBA" id="ARBA00022723"/>
    </source>
</evidence>
<dbReference type="EC" id="2.7.6.3" evidence="12"/>
<dbReference type="InterPro" id="IPR000489">
    <property type="entry name" value="Pterin-binding_dom"/>
</dbReference>
<keyword evidence="20" id="KW-0511">Multifunctional enzyme</keyword>
<dbReference type="Pfam" id="PF01288">
    <property type="entry name" value="HPPK"/>
    <property type="match status" value="1"/>
</dbReference>
<evidence type="ECO:0000256" key="19">
    <source>
        <dbReference type="ARBA" id="ARBA00022909"/>
    </source>
</evidence>
<dbReference type="PANTHER" id="PTHR20941">
    <property type="entry name" value="FOLATE SYNTHESIS PROTEINS"/>
    <property type="match status" value="1"/>
</dbReference>
<dbReference type="PANTHER" id="PTHR20941:SF1">
    <property type="entry name" value="FOLIC ACID SYNTHESIS PROTEIN FOL1"/>
    <property type="match status" value="1"/>
</dbReference>
<reference evidence="26 27" key="1">
    <citation type="journal article" date="2019" name="Sci. Rep.">
        <title>Comparative genomics of chytrid fungi reveal insights into the obligate biotrophic and pathogenic lifestyle of Synchytrium endobioticum.</title>
        <authorList>
            <person name="van de Vossenberg B.T.L.H."/>
            <person name="Warris S."/>
            <person name="Nguyen H.D.T."/>
            <person name="van Gent-Pelzer M.P.E."/>
            <person name="Joly D.L."/>
            <person name="van de Geest H.C."/>
            <person name="Bonants P.J.M."/>
            <person name="Smith D.S."/>
            <person name="Levesque C.A."/>
            <person name="van der Lee T.A.J."/>
        </authorList>
    </citation>
    <scope>NUCLEOTIDE SEQUENCE [LARGE SCALE GENOMIC DNA]</scope>
    <source>
        <strain evidence="26 27">LEV6574</strain>
    </source>
</reference>
<dbReference type="GO" id="GO:0046656">
    <property type="term" value="P:folic acid biosynthetic process"/>
    <property type="evidence" value="ECO:0007669"/>
    <property type="project" value="UniProtKB-KW"/>
</dbReference>
<dbReference type="InterPro" id="IPR006157">
    <property type="entry name" value="FolB_dom"/>
</dbReference>
<dbReference type="GO" id="GO:0003848">
    <property type="term" value="F:2-amino-4-hydroxy-6-hydroxymethyldihydropteridine diphosphokinase activity"/>
    <property type="evidence" value="ECO:0007669"/>
    <property type="project" value="UniProtKB-EC"/>
</dbReference>
<dbReference type="Pfam" id="PF00809">
    <property type="entry name" value="Pterin_bind"/>
    <property type="match status" value="1"/>
</dbReference>
<dbReference type="InterPro" id="IPR000550">
    <property type="entry name" value="Hppk"/>
</dbReference>
<evidence type="ECO:0000256" key="9">
    <source>
        <dbReference type="ARBA" id="ARBA00009951"/>
    </source>
</evidence>
<comment type="caution">
    <text evidence="26">The sequence shown here is derived from an EMBL/GenBank/DDBJ whole genome shotgun (WGS) entry which is preliminary data.</text>
</comment>
<keyword evidence="15" id="KW-0547">Nucleotide-binding</keyword>
<protein>
    <recommendedName>
        <fullName evidence="23">Folic acid synthesis protein FOL1</fullName>
        <ecNumber evidence="10">2.5.1.15</ecNumber>
        <ecNumber evidence="12">2.7.6.3</ecNumber>
        <ecNumber evidence="11">4.1.2.25</ecNumber>
    </recommendedName>
    <alternativeName>
        <fullName evidence="24">Folic acid synthesis protein fol1</fullName>
    </alternativeName>
</protein>
<feature type="domain" description="Pterin-binding" evidence="25">
    <location>
        <begin position="480"/>
        <end position="751"/>
    </location>
</feature>
<comment type="similarity">
    <text evidence="22">In the central section; belongs to the HPPK family.</text>
</comment>
<evidence type="ECO:0000256" key="21">
    <source>
        <dbReference type="ARBA" id="ARBA00058009"/>
    </source>
</evidence>
<dbReference type="InterPro" id="IPR043133">
    <property type="entry name" value="GTP-CH-I_C/QueF"/>
</dbReference>
<dbReference type="OrthoDB" id="615426at2759"/>
<organism evidence="26 27">
    <name type="scientific">Synchytrium endobioticum</name>
    <dbReference type="NCBI Taxonomy" id="286115"/>
    <lineage>
        <taxon>Eukaryota</taxon>
        <taxon>Fungi</taxon>
        <taxon>Fungi incertae sedis</taxon>
        <taxon>Chytridiomycota</taxon>
        <taxon>Chytridiomycota incertae sedis</taxon>
        <taxon>Chytridiomycetes</taxon>
        <taxon>Synchytriales</taxon>
        <taxon>Synchytriaceae</taxon>
        <taxon>Synchytrium</taxon>
    </lineage>
</organism>
<dbReference type="Proteomes" id="UP000320475">
    <property type="component" value="Unassembled WGS sequence"/>
</dbReference>
<comment type="catalytic activity">
    <reaction evidence="2">
        <text>6-hydroxymethyl-7,8-dihydropterin + ATP = (7,8-dihydropterin-6-yl)methyl diphosphate + AMP + H(+)</text>
        <dbReference type="Rhea" id="RHEA:11412"/>
        <dbReference type="ChEBI" id="CHEBI:15378"/>
        <dbReference type="ChEBI" id="CHEBI:30616"/>
        <dbReference type="ChEBI" id="CHEBI:44841"/>
        <dbReference type="ChEBI" id="CHEBI:72950"/>
        <dbReference type="ChEBI" id="CHEBI:456215"/>
        <dbReference type="EC" id="2.7.6.3"/>
    </reaction>
</comment>
<dbReference type="EMBL" id="QEAM01000040">
    <property type="protein sequence ID" value="TPX49069.1"/>
    <property type="molecule type" value="Genomic_DNA"/>
</dbReference>
<comment type="similarity">
    <text evidence="8">In the N-terminal section; belongs to the DHNA family.</text>
</comment>
<dbReference type="GO" id="GO:0046872">
    <property type="term" value="F:metal ion binding"/>
    <property type="evidence" value="ECO:0007669"/>
    <property type="project" value="UniProtKB-KW"/>
</dbReference>
<evidence type="ECO:0000256" key="17">
    <source>
        <dbReference type="ARBA" id="ARBA00022840"/>
    </source>
</evidence>
<evidence type="ECO:0000259" key="25">
    <source>
        <dbReference type="PROSITE" id="PS50972"/>
    </source>
</evidence>
<dbReference type="SUPFAM" id="SSF51717">
    <property type="entry name" value="Dihydropteroate synthetase-like"/>
    <property type="match status" value="1"/>
</dbReference>
<dbReference type="NCBIfam" id="TIGR01498">
    <property type="entry name" value="folK"/>
    <property type="match status" value="1"/>
</dbReference>
<dbReference type="AlphaFoldDB" id="A0A507DBK5"/>
<dbReference type="Gene3D" id="3.30.1130.10">
    <property type="match status" value="2"/>
</dbReference>
<dbReference type="PROSITE" id="PS00794">
    <property type="entry name" value="HPPK"/>
    <property type="match status" value="1"/>
</dbReference>
<evidence type="ECO:0000256" key="18">
    <source>
        <dbReference type="ARBA" id="ARBA00022842"/>
    </source>
</evidence>
<dbReference type="EC" id="2.5.1.15" evidence="10"/>
<keyword evidence="18" id="KW-0460">Magnesium</keyword>
<comment type="pathway">
    <text evidence="6">Cofactor biosynthesis; tetrahydrofolate biosynthesis; 2-amino-4-hydroxy-6-hydroxymethyl-7,8-dihydropteridine diphosphate from 7,8-dihydroneopterin triphosphate: step 3/4.</text>
</comment>
<comment type="function">
    <text evidence="21">Catalyzes three sequential steps of tetrahydrofolate biosynthesis.</text>
</comment>
<dbReference type="PROSITE" id="PS00792">
    <property type="entry name" value="DHPS_1"/>
    <property type="match status" value="1"/>
</dbReference>
<dbReference type="InterPro" id="IPR006390">
    <property type="entry name" value="DHP_synth_dom"/>
</dbReference>
<dbReference type="GO" id="GO:0004156">
    <property type="term" value="F:dihydropteroate synthase activity"/>
    <property type="evidence" value="ECO:0007669"/>
    <property type="project" value="UniProtKB-EC"/>
</dbReference>
<dbReference type="FunFam" id="3.20.20.20:FF:000006">
    <property type="entry name" value="Dihydropteroate synthase"/>
    <property type="match status" value="1"/>
</dbReference>
<accession>A0A507DBK5</accession>
<evidence type="ECO:0000256" key="22">
    <source>
        <dbReference type="ARBA" id="ARBA00061548"/>
    </source>
</evidence>
<dbReference type="SMART" id="SM00905">
    <property type="entry name" value="FolB"/>
    <property type="match status" value="2"/>
</dbReference>
<comment type="pathway">
    <text evidence="5">Cofactor biosynthesis; tetrahydrofolate biosynthesis; 7,8-dihydrofolate from 2-amino-4-hydroxy-6-hydroxymethyl-7,8-dihydropteridine diphosphate and 4-aminobenzoate: step 1/2.</text>
</comment>
<dbReference type="InterPro" id="IPR045031">
    <property type="entry name" value="DHP_synth-like"/>
</dbReference>
<dbReference type="PROSITE" id="PS00793">
    <property type="entry name" value="DHPS_2"/>
    <property type="match status" value="1"/>
</dbReference>
<evidence type="ECO:0000256" key="23">
    <source>
        <dbReference type="ARBA" id="ARBA00067568"/>
    </source>
</evidence>
<gene>
    <name evidence="26" type="ORF">SeLEV6574_g01662</name>
</gene>
<dbReference type="GO" id="GO:0004150">
    <property type="term" value="F:dihydroneopterin aldolase activity"/>
    <property type="evidence" value="ECO:0007669"/>
    <property type="project" value="UniProtKB-EC"/>
</dbReference>
<dbReference type="Gene3D" id="3.20.20.20">
    <property type="entry name" value="Dihydropteroate synthase-like"/>
    <property type="match status" value="1"/>
</dbReference>
<evidence type="ECO:0000256" key="8">
    <source>
        <dbReference type="ARBA" id="ARBA00009640"/>
    </source>
</evidence>
<evidence type="ECO:0000256" key="1">
    <source>
        <dbReference type="ARBA" id="ARBA00000012"/>
    </source>
</evidence>
<evidence type="ECO:0000256" key="20">
    <source>
        <dbReference type="ARBA" id="ARBA00023268"/>
    </source>
</evidence>
<dbReference type="InterPro" id="IPR011005">
    <property type="entry name" value="Dihydropteroate_synth-like_sf"/>
</dbReference>
<dbReference type="SUPFAM" id="SSF55620">
    <property type="entry name" value="Tetrahydrobiopterin biosynthesis enzymes-like"/>
    <property type="match status" value="2"/>
</dbReference>
<keyword evidence="14" id="KW-0479">Metal-binding</keyword>
<dbReference type="GO" id="GO:0016301">
    <property type="term" value="F:kinase activity"/>
    <property type="evidence" value="ECO:0007669"/>
    <property type="project" value="UniProtKB-KW"/>
</dbReference>
<evidence type="ECO:0000256" key="15">
    <source>
        <dbReference type="ARBA" id="ARBA00022741"/>
    </source>
</evidence>
<keyword evidence="16" id="KW-0418">Kinase</keyword>
<evidence type="ECO:0000256" key="2">
    <source>
        <dbReference type="ARBA" id="ARBA00000198"/>
    </source>
</evidence>
<dbReference type="GO" id="GO:0005740">
    <property type="term" value="C:mitochondrial envelope"/>
    <property type="evidence" value="ECO:0007669"/>
    <property type="project" value="TreeGrafter"/>
</dbReference>
<proteinExistence type="inferred from homology"/>
<evidence type="ECO:0000313" key="26">
    <source>
        <dbReference type="EMBL" id="TPX49069.1"/>
    </source>
</evidence>
<dbReference type="PROSITE" id="PS50972">
    <property type="entry name" value="PTERIN_BINDING"/>
    <property type="match status" value="1"/>
</dbReference>
<evidence type="ECO:0000256" key="3">
    <source>
        <dbReference type="ARBA" id="ARBA00001353"/>
    </source>
</evidence>
<evidence type="ECO:0000256" key="24">
    <source>
        <dbReference type="ARBA" id="ARBA00068111"/>
    </source>
</evidence>
<dbReference type="InterPro" id="IPR035907">
    <property type="entry name" value="Hppk_sf"/>
</dbReference>
<evidence type="ECO:0000256" key="11">
    <source>
        <dbReference type="ARBA" id="ARBA00013043"/>
    </source>
</evidence>
<dbReference type="CDD" id="cd00534">
    <property type="entry name" value="DHNA_DHNTPE"/>
    <property type="match status" value="2"/>
</dbReference>
<comment type="catalytic activity">
    <reaction evidence="1">
        <text>(7,8-dihydropterin-6-yl)methyl diphosphate + 4-aminobenzoate = 7,8-dihydropteroate + diphosphate</text>
        <dbReference type="Rhea" id="RHEA:19949"/>
        <dbReference type="ChEBI" id="CHEBI:17836"/>
        <dbReference type="ChEBI" id="CHEBI:17839"/>
        <dbReference type="ChEBI" id="CHEBI:33019"/>
        <dbReference type="ChEBI" id="CHEBI:72950"/>
        <dbReference type="EC" id="2.5.1.15"/>
    </reaction>
</comment>
<sequence>MTKTDTIFIKDLEVRNIIGVDSWERSKRQPLRISLHIYSDIKDAGSHDSLSSSINYGTVCKLVQEYSEKTSYRSVEALAGLIAKLVITECRAERIKVRVEKPRALLHAACAGVELVRTKEDVDAMDTAARNTGNHYSVGSGLDVVGEDRIFVNDLTVSTIIGINAWEREERQRVVMTLTVHLQFQPNSILADKVPQVHDYRAISRAVLNHVEASKYKTVEALATAVAKLCVQECHVPKITVRVEKPSALVFAAASGVEITRDREDFGLNPDGSTPIVANIQTTTSDEIQVMARPEPAIPRSKELIHEVYIALGTNLGHRLDNLTKALHLLNEHSSIQVVDTSFLYETEPMYVIEQPRFLNMACKVLTSLAPLPLLAVLKQTEDKLGRTPTVRNGPRLIDLDLIYYDTMELNTEELIIPHPRIQERGFVLNPLCDIAPHMHHPTLYRTNTQLLSLLSHAAPQEPMHRVLPLPHLTPLKSRTLIMGILNVTPDSFSDGGIDSSALATLERAQSMIADGADIIDIGGMSTRPDSDAIPIADEIARVVPVITLIRARNPHVAISIDTYRAPVARAALAAGATMINDVSGGTLDPCMLECAASAQVPYILMHMRGTPKTMAGLTRYDDVVRCVKADLEAYVARCLRHGIRRWNIIVDPGVGFAKDCDGNFDLLRRLGEFGNGNSASSYGIGGGANGLVNFPLLVGVSRKGFIGEVTGVKNPKLRGYGTAAAVSACIAGGCDIIRVHDIKEMKDAAAVADRVWRIPARNKQ</sequence>
<keyword evidence="19" id="KW-0289">Folate biosynthesis</keyword>
<evidence type="ECO:0000256" key="16">
    <source>
        <dbReference type="ARBA" id="ARBA00022777"/>
    </source>
</evidence>
<dbReference type="UniPathway" id="UPA00077">
    <property type="reaction ID" value="UER00155"/>
</dbReference>
<comment type="cofactor">
    <cofactor evidence="4">
        <name>Mg(2+)</name>
        <dbReference type="ChEBI" id="CHEBI:18420"/>
    </cofactor>
</comment>
<evidence type="ECO:0000256" key="13">
    <source>
        <dbReference type="ARBA" id="ARBA00022679"/>
    </source>
</evidence>
<evidence type="ECO:0000256" key="12">
    <source>
        <dbReference type="ARBA" id="ARBA00013253"/>
    </source>
</evidence>
<keyword evidence="17" id="KW-0067">ATP-binding</keyword>
<dbReference type="NCBIfam" id="TIGR00526">
    <property type="entry name" value="folB_dom"/>
    <property type="match status" value="2"/>
</dbReference>
<dbReference type="EC" id="4.1.2.25" evidence="11"/>
<dbReference type="GO" id="GO:0046654">
    <property type="term" value="P:tetrahydrofolate biosynthetic process"/>
    <property type="evidence" value="ECO:0007669"/>
    <property type="project" value="UniProtKB-UniPathway"/>
</dbReference>
<comment type="catalytic activity">
    <reaction evidence="3">
        <text>7,8-dihydroneopterin = 6-hydroxymethyl-7,8-dihydropterin + glycolaldehyde</text>
        <dbReference type="Rhea" id="RHEA:10540"/>
        <dbReference type="ChEBI" id="CHEBI:17001"/>
        <dbReference type="ChEBI" id="CHEBI:17071"/>
        <dbReference type="ChEBI" id="CHEBI:44841"/>
        <dbReference type="EC" id="4.1.2.25"/>
    </reaction>
</comment>
<evidence type="ECO:0000256" key="5">
    <source>
        <dbReference type="ARBA" id="ARBA00004763"/>
    </source>
</evidence>
<keyword evidence="13" id="KW-0808">Transferase</keyword>
<dbReference type="CDD" id="cd00739">
    <property type="entry name" value="DHPS"/>
    <property type="match status" value="1"/>
</dbReference>
<dbReference type="SUPFAM" id="SSF55083">
    <property type="entry name" value="6-hydroxymethyl-7,8-dihydropterin pyrophosphokinase, HPPK"/>
    <property type="match status" value="1"/>
</dbReference>
<evidence type="ECO:0000256" key="7">
    <source>
        <dbReference type="ARBA" id="ARBA00005051"/>
    </source>
</evidence>
<dbReference type="Pfam" id="PF02152">
    <property type="entry name" value="FolB"/>
    <property type="match status" value="2"/>
</dbReference>
<comment type="similarity">
    <text evidence="9">In the C-terminal section; belongs to the DHPS family.</text>
</comment>
<dbReference type="Gene3D" id="3.30.70.560">
    <property type="entry name" value="7,8-Dihydro-6-hydroxymethylpterin-pyrophosphokinase HPPK"/>
    <property type="match status" value="1"/>
</dbReference>
<evidence type="ECO:0000256" key="6">
    <source>
        <dbReference type="ARBA" id="ARBA00005013"/>
    </source>
</evidence>
<dbReference type="CDD" id="cd00483">
    <property type="entry name" value="HPPK"/>
    <property type="match status" value="1"/>
</dbReference>
<evidence type="ECO:0000256" key="4">
    <source>
        <dbReference type="ARBA" id="ARBA00001946"/>
    </source>
</evidence>
<dbReference type="GO" id="GO:0005524">
    <property type="term" value="F:ATP binding"/>
    <property type="evidence" value="ECO:0007669"/>
    <property type="project" value="UniProtKB-KW"/>
</dbReference>
<comment type="pathway">
    <text evidence="7">Cofactor biosynthesis; tetrahydrofolate biosynthesis; 2-amino-4-hydroxy-6-hydroxymethyl-7,8-dihydropteridine diphosphate from 7,8-dihydroneopterin triphosphate: step 4/4.</text>
</comment>